<evidence type="ECO:0000256" key="4">
    <source>
        <dbReference type="ARBA" id="ARBA00023136"/>
    </source>
</evidence>
<dbReference type="EMBL" id="CP036433">
    <property type="protein sequence ID" value="QDU97589.1"/>
    <property type="molecule type" value="Genomic_DNA"/>
</dbReference>
<reference evidence="7 8" key="1">
    <citation type="submission" date="2019-02" db="EMBL/GenBank/DDBJ databases">
        <title>Deep-cultivation of Planctomycetes and their phenomic and genomic characterization uncovers novel biology.</title>
        <authorList>
            <person name="Wiegand S."/>
            <person name="Jogler M."/>
            <person name="Boedeker C."/>
            <person name="Pinto D."/>
            <person name="Vollmers J."/>
            <person name="Rivas-Marin E."/>
            <person name="Kohn T."/>
            <person name="Peeters S.H."/>
            <person name="Heuer A."/>
            <person name="Rast P."/>
            <person name="Oberbeckmann S."/>
            <person name="Bunk B."/>
            <person name="Jeske O."/>
            <person name="Meyerdierks A."/>
            <person name="Storesund J.E."/>
            <person name="Kallscheuer N."/>
            <person name="Luecker S."/>
            <person name="Lage O.M."/>
            <person name="Pohl T."/>
            <person name="Merkel B.J."/>
            <person name="Hornburger P."/>
            <person name="Mueller R.-W."/>
            <person name="Bruemmer F."/>
            <person name="Labrenz M."/>
            <person name="Spormann A.M."/>
            <person name="Op den Camp H."/>
            <person name="Overmann J."/>
            <person name="Amann R."/>
            <person name="Jetten M.S.M."/>
            <person name="Mascher T."/>
            <person name="Medema M.H."/>
            <person name="Devos D.P."/>
            <person name="Kaster A.-K."/>
            <person name="Ovreas L."/>
            <person name="Rohde M."/>
            <person name="Galperin M.Y."/>
            <person name="Jogler C."/>
        </authorList>
    </citation>
    <scope>NUCLEOTIDE SEQUENCE [LARGE SCALE GENOMIC DNA]</scope>
    <source>
        <strain evidence="7 8">Pla85_3_4</strain>
    </source>
</reference>
<dbReference type="GO" id="GO:0002098">
    <property type="term" value="P:tRNA wobble uridine modification"/>
    <property type="evidence" value="ECO:0007669"/>
    <property type="project" value="TreeGrafter"/>
</dbReference>
<feature type="transmembrane region" description="Helical" evidence="5">
    <location>
        <begin position="453"/>
        <end position="475"/>
    </location>
</feature>
<dbReference type="Proteomes" id="UP000317648">
    <property type="component" value="Chromosome"/>
</dbReference>
<dbReference type="RefSeq" id="WP_145056354.1">
    <property type="nucleotide sequence ID" value="NZ_CP036433.1"/>
</dbReference>
<dbReference type="KEGG" id="lcre:Pla8534_54390"/>
<dbReference type="SUPFAM" id="SSF52540">
    <property type="entry name" value="P-loop containing nucleoside triphosphate hydrolases"/>
    <property type="match status" value="1"/>
</dbReference>
<name>A0A518E0I3_9BACT</name>
<evidence type="ECO:0000256" key="3">
    <source>
        <dbReference type="ARBA" id="ARBA00022989"/>
    </source>
</evidence>
<evidence type="ECO:0000256" key="2">
    <source>
        <dbReference type="ARBA" id="ARBA00022692"/>
    </source>
</evidence>
<proteinExistence type="predicted"/>
<dbReference type="InterPro" id="IPR027417">
    <property type="entry name" value="P-loop_NTPase"/>
</dbReference>
<dbReference type="PANTHER" id="PTHR42714:SF6">
    <property type="entry name" value="TRANSLATION INITIATION FACTOR IF-2"/>
    <property type="match status" value="1"/>
</dbReference>
<keyword evidence="3 5" id="KW-1133">Transmembrane helix</keyword>
<evidence type="ECO:0000259" key="6">
    <source>
        <dbReference type="Pfam" id="PF01926"/>
    </source>
</evidence>
<evidence type="ECO:0000313" key="7">
    <source>
        <dbReference type="EMBL" id="QDU97589.1"/>
    </source>
</evidence>
<dbReference type="PANTHER" id="PTHR42714">
    <property type="entry name" value="TRNA MODIFICATION GTPASE GTPBP3"/>
    <property type="match status" value="1"/>
</dbReference>
<evidence type="ECO:0000256" key="5">
    <source>
        <dbReference type="SAM" id="Phobius"/>
    </source>
</evidence>
<keyword evidence="2 5" id="KW-0812">Transmembrane</keyword>
<dbReference type="Pfam" id="PF01926">
    <property type="entry name" value="MMR_HSR1"/>
    <property type="match status" value="1"/>
</dbReference>
<dbReference type="Gene3D" id="3.40.50.300">
    <property type="entry name" value="P-loop containing nucleotide triphosphate hydrolases"/>
    <property type="match status" value="1"/>
</dbReference>
<dbReference type="OrthoDB" id="234347at2"/>
<feature type="domain" description="G" evidence="6">
    <location>
        <begin position="142"/>
        <end position="250"/>
    </location>
</feature>
<evidence type="ECO:0000256" key="1">
    <source>
        <dbReference type="ARBA" id="ARBA00004141"/>
    </source>
</evidence>
<evidence type="ECO:0000313" key="8">
    <source>
        <dbReference type="Proteomes" id="UP000317648"/>
    </source>
</evidence>
<feature type="transmembrane region" description="Helical" evidence="5">
    <location>
        <begin position="420"/>
        <end position="441"/>
    </location>
</feature>
<gene>
    <name evidence="7" type="ORF">Pla8534_54390</name>
</gene>
<sequence>MNPKRTTTGLLVLFVLACMGVMLVYLPTLIVKQIEIVKELGDVWLYVYLAVVGTGAALLVFASGYTLWTLWGRSRVKEKRREDRIKNPSQLTREEKQKEVDENLAAIEDLQTDSHLDPQIEEQLEPLVKRFEAKRESQQLEIVAFGSISSGKSSLLNALAGRDVFQTDLKGGTTVRRAETPWPGIDKVVLVDTPGLGEIEGAENISRAARAATDADLVLLVVDGPLRESEFELLARLGNMEKRILICLNKTDWYDARNRDRLLGQIVSQVKGIADPENVLAVRSQPSERLRVRVLADGSEVEEMVPTPPDIGPLAARMMKVVKRDGSDLLMANLLLQSRGLVDEARTRVKESLDRRAWGIVDKYMWGAGGAAAISPFPLVDLMAGCAISTKMVVDLAQVYRQDIDLQAAVNLVGQLGKNLIAILGVSAATPALAALVGSSLKAVPGIGTLAGGLLQGVVQAVVTRWIGAVFIAYFREEMKPPEGLAELARRQWAMVTSVTELRKVVETARQKLFD</sequence>
<dbReference type="GO" id="GO:0016020">
    <property type="term" value="C:membrane"/>
    <property type="evidence" value="ECO:0007669"/>
    <property type="project" value="UniProtKB-SubCell"/>
</dbReference>
<dbReference type="Pfam" id="PF05128">
    <property type="entry name" value="DUF697"/>
    <property type="match status" value="1"/>
</dbReference>
<accession>A0A518E0I3</accession>
<dbReference type="GO" id="GO:0030488">
    <property type="term" value="P:tRNA methylation"/>
    <property type="evidence" value="ECO:0007669"/>
    <property type="project" value="TreeGrafter"/>
</dbReference>
<dbReference type="AlphaFoldDB" id="A0A518E0I3"/>
<protein>
    <submittedName>
        <fullName evidence="7">tRNA modification GTPase TrmE</fullName>
    </submittedName>
</protein>
<dbReference type="PROSITE" id="PS51257">
    <property type="entry name" value="PROKAR_LIPOPROTEIN"/>
    <property type="match status" value="1"/>
</dbReference>
<feature type="transmembrane region" description="Helical" evidence="5">
    <location>
        <begin position="7"/>
        <end position="26"/>
    </location>
</feature>
<dbReference type="GO" id="GO:0005737">
    <property type="term" value="C:cytoplasm"/>
    <property type="evidence" value="ECO:0007669"/>
    <property type="project" value="TreeGrafter"/>
</dbReference>
<dbReference type="InterPro" id="IPR021147">
    <property type="entry name" value="DUF697"/>
</dbReference>
<keyword evidence="4 5" id="KW-0472">Membrane</keyword>
<organism evidence="7 8">
    <name type="scientific">Lignipirellula cremea</name>
    <dbReference type="NCBI Taxonomy" id="2528010"/>
    <lineage>
        <taxon>Bacteria</taxon>
        <taxon>Pseudomonadati</taxon>
        <taxon>Planctomycetota</taxon>
        <taxon>Planctomycetia</taxon>
        <taxon>Pirellulales</taxon>
        <taxon>Pirellulaceae</taxon>
        <taxon>Lignipirellula</taxon>
    </lineage>
</organism>
<dbReference type="InterPro" id="IPR006073">
    <property type="entry name" value="GTP-bd"/>
</dbReference>
<feature type="transmembrane region" description="Helical" evidence="5">
    <location>
        <begin position="46"/>
        <end position="71"/>
    </location>
</feature>
<comment type="subcellular location">
    <subcellularLocation>
        <location evidence="1">Membrane</location>
        <topology evidence="1">Multi-pass membrane protein</topology>
    </subcellularLocation>
</comment>
<dbReference type="GO" id="GO:0005525">
    <property type="term" value="F:GTP binding"/>
    <property type="evidence" value="ECO:0007669"/>
    <property type="project" value="InterPro"/>
</dbReference>
<keyword evidence="8" id="KW-1185">Reference proteome</keyword>